<dbReference type="EMBL" id="JACXVP010000001">
    <property type="protein sequence ID" value="KAG5630092.1"/>
    <property type="molecule type" value="Genomic_DNA"/>
</dbReference>
<comment type="caution">
    <text evidence="2">The sequence shown here is derived from an EMBL/GenBank/DDBJ whole genome shotgun (WGS) entry which is preliminary data.</text>
</comment>
<keyword evidence="3" id="KW-1185">Reference proteome</keyword>
<organism evidence="2 3">
    <name type="scientific">Solanum commersonii</name>
    <name type="common">Commerson's wild potato</name>
    <name type="synonym">Commerson's nightshade</name>
    <dbReference type="NCBI Taxonomy" id="4109"/>
    <lineage>
        <taxon>Eukaryota</taxon>
        <taxon>Viridiplantae</taxon>
        <taxon>Streptophyta</taxon>
        <taxon>Embryophyta</taxon>
        <taxon>Tracheophyta</taxon>
        <taxon>Spermatophyta</taxon>
        <taxon>Magnoliopsida</taxon>
        <taxon>eudicotyledons</taxon>
        <taxon>Gunneridae</taxon>
        <taxon>Pentapetalae</taxon>
        <taxon>asterids</taxon>
        <taxon>lamiids</taxon>
        <taxon>Solanales</taxon>
        <taxon>Solanaceae</taxon>
        <taxon>Solanoideae</taxon>
        <taxon>Solaneae</taxon>
        <taxon>Solanum</taxon>
    </lineage>
</organism>
<feature type="compositionally biased region" description="Basic and acidic residues" evidence="1">
    <location>
        <begin position="97"/>
        <end position="106"/>
    </location>
</feature>
<name>A0A9J6B076_SOLCO</name>
<evidence type="ECO:0000313" key="3">
    <source>
        <dbReference type="Proteomes" id="UP000824120"/>
    </source>
</evidence>
<protein>
    <submittedName>
        <fullName evidence="2">Uncharacterized protein</fullName>
    </submittedName>
</protein>
<reference evidence="2 3" key="1">
    <citation type="submission" date="2020-09" db="EMBL/GenBank/DDBJ databases">
        <title>De no assembly of potato wild relative species, Solanum commersonii.</title>
        <authorList>
            <person name="Cho K."/>
        </authorList>
    </citation>
    <scope>NUCLEOTIDE SEQUENCE [LARGE SCALE GENOMIC DNA]</scope>
    <source>
        <strain evidence="2">LZ3.2</strain>
        <tissue evidence="2">Leaf</tissue>
    </source>
</reference>
<feature type="compositionally biased region" description="Basic and acidic residues" evidence="1">
    <location>
        <begin position="113"/>
        <end position="122"/>
    </location>
</feature>
<gene>
    <name evidence="2" type="ORF">H5410_001809</name>
</gene>
<evidence type="ECO:0000256" key="1">
    <source>
        <dbReference type="SAM" id="MobiDB-lite"/>
    </source>
</evidence>
<accession>A0A9J6B076</accession>
<dbReference type="Proteomes" id="UP000824120">
    <property type="component" value="Chromosome 1"/>
</dbReference>
<proteinExistence type="predicted"/>
<sequence length="148" mass="17047">MTTTQSFVGVASSSNMKCSSCLCKKCEQQHDYLINHVKELTNIFNEMTYNINAHTSKKISQSLKCMRLKKSIFQSLCIISKRKKTMTTVPISHSTPKVKENENEKEKEEEEEEKMKEKENCDVKQQYPFEGFNIDGEGPTELMSSFSQ</sequence>
<feature type="region of interest" description="Disordered" evidence="1">
    <location>
        <begin position="88"/>
        <end position="148"/>
    </location>
</feature>
<dbReference type="AlphaFoldDB" id="A0A9J6B076"/>
<evidence type="ECO:0000313" key="2">
    <source>
        <dbReference type="EMBL" id="KAG5630092.1"/>
    </source>
</evidence>